<dbReference type="InterPro" id="IPR003340">
    <property type="entry name" value="B3_DNA-bd"/>
</dbReference>
<dbReference type="GO" id="GO:0000976">
    <property type="term" value="F:transcription cis-regulatory region binding"/>
    <property type="evidence" value="ECO:0000318"/>
    <property type="project" value="GO_Central"/>
</dbReference>
<evidence type="ECO:0000313" key="13">
    <source>
        <dbReference type="Proteomes" id="UP000235220"/>
    </source>
</evidence>
<dbReference type="PANTHER" id="PTHR31384">
    <property type="entry name" value="AUXIN RESPONSE FACTOR 4-RELATED"/>
    <property type="match status" value="1"/>
</dbReference>
<sequence>MATVAENNSRRRMDGGLPGDQNDQREKDDLYTALWHACAGPHVYIPRAGEKVFYFPQGHMEQVEAYTYQDGVMEMPIYNLPSKILCKVVYVHLKADAHTDEVFAQVTLIPEAEQDKPSLEDENDVSLPQRTSLCSYVKKLTASDTSTHGGFSVPKRQAQECFPPLIFLQDMSQQPSAQELIVKDLHGLEWCFRHICRGIFSQSKRHLLTSGWSLFVTAKKLVADDACIFLRGENGQLCVGIRRAIKPLNNASASVISGYSMQHGILASAFHAVSTGTMFTVYYHPWTSPDFIIPVNRYMKLAKDVYSVGMRFRMQFEGEDFSEKRFSGTVVGVEDIDCIRWPGSEWRCLKVKWDTTSDKFLCPERVSPWNIELIESNNKNPSMIFERKRTEPLNLSVPGFSSVTRDGLFQYPVEYTSKRHKRVLQGQENKKTSTQELGAQTPLIFAPLLPSTDPDWCHRKLGLENHLGSPIHAQLVQYSSNIISSSGGNIAVPCPTYKWPPIFTNRVCDNVSVRRNISVSTTSNFGSKIFRPSESRDENEVPLAQPTGCARLFGVDLLYSHQELPSPQVATSCELSRPRSFLPTYESCVSETIQVSDSSKSTSGVLQRKQCDNCSFINRNCTKVLKYGTALGRSVDLMRFDGYDELVSELDQMFDFKGSLIDGSSRWHVIYTNGEGDIILIGHCPWQEFCLVVQRIFIFPKEEIDKLIQTHQI</sequence>
<dbReference type="InParanoid" id="A0A6P9EYP2"/>
<dbReference type="KEGG" id="jre:108997964"/>
<evidence type="ECO:0000256" key="8">
    <source>
        <dbReference type="ARBA" id="ARBA00023294"/>
    </source>
</evidence>
<evidence type="ECO:0000259" key="12">
    <source>
        <dbReference type="PROSITE" id="PS51745"/>
    </source>
</evidence>
<dbReference type="SMART" id="SM01019">
    <property type="entry name" value="B3"/>
    <property type="match status" value="1"/>
</dbReference>
<dbReference type="SUPFAM" id="SSF101936">
    <property type="entry name" value="DNA-binding pseudobarrel domain"/>
    <property type="match status" value="1"/>
</dbReference>
<evidence type="ECO:0000256" key="10">
    <source>
        <dbReference type="SAM" id="MobiDB-lite"/>
    </source>
</evidence>
<keyword evidence="8 9" id="KW-0927">Auxin signaling pathway</keyword>
<evidence type="ECO:0000256" key="4">
    <source>
        <dbReference type="ARBA" id="ARBA00023015"/>
    </source>
</evidence>
<keyword evidence="5 9" id="KW-0238">DNA-binding</keyword>
<comment type="function">
    <text evidence="9">Auxin response factors (ARFs) are transcriptional factors that bind specifically to the DNA sequence 5'-TGTCTC-3' found in the auxin-responsive promoter elements (AuxREs).</text>
</comment>
<dbReference type="Pfam" id="PF02362">
    <property type="entry name" value="B3"/>
    <property type="match status" value="1"/>
</dbReference>
<evidence type="ECO:0000256" key="2">
    <source>
        <dbReference type="ARBA" id="ARBA00007853"/>
    </source>
</evidence>
<accession>A0A6P9EYP2</accession>
<evidence type="ECO:0000256" key="5">
    <source>
        <dbReference type="ARBA" id="ARBA00023125"/>
    </source>
</evidence>
<dbReference type="InterPro" id="IPR015300">
    <property type="entry name" value="DNA-bd_pseudobarrel_sf"/>
</dbReference>
<dbReference type="Proteomes" id="UP000235220">
    <property type="component" value="Chromosome 8"/>
</dbReference>
<evidence type="ECO:0000256" key="7">
    <source>
        <dbReference type="ARBA" id="ARBA00023242"/>
    </source>
</evidence>
<dbReference type="PROSITE" id="PS50863">
    <property type="entry name" value="B3"/>
    <property type="match status" value="1"/>
</dbReference>
<dbReference type="Gene3D" id="2.40.330.10">
    <property type="entry name" value="DNA-binding pseudobarrel domain"/>
    <property type="match status" value="1"/>
</dbReference>
<keyword evidence="13" id="KW-1185">Reference proteome</keyword>
<dbReference type="FunFam" id="2.30.30.1040:FF:000001">
    <property type="entry name" value="Auxin response factor"/>
    <property type="match status" value="1"/>
</dbReference>
<dbReference type="PROSITE" id="PS51745">
    <property type="entry name" value="PB1"/>
    <property type="match status" value="1"/>
</dbReference>
<comment type="subunit">
    <text evidence="3 9">Homodimers and heterodimers.</text>
</comment>
<dbReference type="InterPro" id="IPR044835">
    <property type="entry name" value="ARF_plant"/>
</dbReference>
<protein>
    <recommendedName>
        <fullName evidence="9">Auxin response factor</fullName>
    </recommendedName>
</protein>
<organism evidence="13 14">
    <name type="scientific">Juglans regia</name>
    <name type="common">English walnut</name>
    <dbReference type="NCBI Taxonomy" id="51240"/>
    <lineage>
        <taxon>Eukaryota</taxon>
        <taxon>Viridiplantae</taxon>
        <taxon>Streptophyta</taxon>
        <taxon>Embryophyta</taxon>
        <taxon>Tracheophyta</taxon>
        <taxon>Spermatophyta</taxon>
        <taxon>Magnoliopsida</taxon>
        <taxon>eudicotyledons</taxon>
        <taxon>Gunneridae</taxon>
        <taxon>Pentapetalae</taxon>
        <taxon>rosids</taxon>
        <taxon>fabids</taxon>
        <taxon>Fagales</taxon>
        <taxon>Juglandaceae</taxon>
        <taxon>Juglans</taxon>
    </lineage>
</organism>
<dbReference type="AlphaFoldDB" id="A0A6P9EYP2"/>
<dbReference type="InterPro" id="IPR010525">
    <property type="entry name" value="ARF_dom"/>
</dbReference>
<dbReference type="CDD" id="cd10017">
    <property type="entry name" value="B3_DNA"/>
    <property type="match status" value="1"/>
</dbReference>
<evidence type="ECO:0000259" key="11">
    <source>
        <dbReference type="PROSITE" id="PS50863"/>
    </source>
</evidence>
<dbReference type="RefSeq" id="XP_035548858.1">
    <property type="nucleotide sequence ID" value="XM_035692965.1"/>
</dbReference>
<dbReference type="GO" id="GO:0006355">
    <property type="term" value="P:regulation of DNA-templated transcription"/>
    <property type="evidence" value="ECO:0000318"/>
    <property type="project" value="GO_Central"/>
</dbReference>
<dbReference type="Gene3D" id="3.10.20.90">
    <property type="entry name" value="Phosphatidylinositol 3-kinase Catalytic Subunit, Chain A, domain 1"/>
    <property type="match status" value="1"/>
</dbReference>
<dbReference type="GO" id="GO:0009734">
    <property type="term" value="P:auxin-activated signaling pathway"/>
    <property type="evidence" value="ECO:0007669"/>
    <property type="project" value="UniProtKB-KW"/>
</dbReference>
<feature type="region of interest" description="Disordered" evidence="10">
    <location>
        <begin position="1"/>
        <end position="24"/>
    </location>
</feature>
<dbReference type="InterPro" id="IPR053793">
    <property type="entry name" value="PB1-like"/>
</dbReference>
<evidence type="ECO:0000256" key="3">
    <source>
        <dbReference type="ARBA" id="ARBA00011726"/>
    </source>
</evidence>
<dbReference type="OrthoDB" id="1668982at2759"/>
<evidence type="ECO:0000256" key="1">
    <source>
        <dbReference type="ARBA" id="ARBA00004123"/>
    </source>
</evidence>
<evidence type="ECO:0000256" key="6">
    <source>
        <dbReference type="ARBA" id="ARBA00023163"/>
    </source>
</evidence>
<dbReference type="FunFam" id="2.40.330.10:FF:000001">
    <property type="entry name" value="Auxin response factor"/>
    <property type="match status" value="1"/>
</dbReference>
<dbReference type="GO" id="GO:0005634">
    <property type="term" value="C:nucleus"/>
    <property type="evidence" value="ECO:0000318"/>
    <property type="project" value="GO_Central"/>
</dbReference>
<dbReference type="Pfam" id="PF06507">
    <property type="entry name" value="ARF_AD"/>
    <property type="match status" value="1"/>
</dbReference>
<proteinExistence type="inferred from homology"/>
<dbReference type="PANTHER" id="PTHR31384:SF25">
    <property type="entry name" value="AUXIN RESPONSE FACTOR"/>
    <property type="match status" value="1"/>
</dbReference>
<dbReference type="SUPFAM" id="SSF54277">
    <property type="entry name" value="CAD &amp; PB1 domains"/>
    <property type="match status" value="1"/>
</dbReference>
<evidence type="ECO:0000313" key="14">
    <source>
        <dbReference type="RefSeq" id="XP_035548858.1"/>
    </source>
</evidence>
<keyword evidence="4 9" id="KW-0805">Transcription regulation</keyword>
<gene>
    <name evidence="14" type="primary">LOC108997964</name>
</gene>
<feature type="domain" description="TF-B3" evidence="11">
    <location>
        <begin position="136"/>
        <end position="245"/>
    </location>
</feature>
<keyword evidence="6 9" id="KW-0804">Transcription</keyword>
<comment type="subcellular location">
    <subcellularLocation>
        <location evidence="1 9">Nucleus</location>
    </subcellularLocation>
</comment>
<name>A0A6P9EYP2_JUGRE</name>
<comment type="similarity">
    <text evidence="2 9">Belongs to the ARF family.</text>
</comment>
<reference evidence="14" key="1">
    <citation type="submission" date="2025-08" db="UniProtKB">
        <authorList>
            <consortium name="RefSeq"/>
        </authorList>
    </citation>
    <scope>IDENTIFICATION</scope>
    <source>
        <tissue evidence="14">Leaves</tissue>
    </source>
</reference>
<keyword evidence="7 9" id="KW-0539">Nucleus</keyword>
<dbReference type="Gene3D" id="2.30.30.1040">
    <property type="match status" value="1"/>
</dbReference>
<evidence type="ECO:0000256" key="9">
    <source>
        <dbReference type="RuleBase" id="RU004561"/>
    </source>
</evidence>
<dbReference type="GeneID" id="108997964"/>
<feature type="domain" description="PB1" evidence="12">
    <location>
        <begin position="619"/>
        <end position="701"/>
    </location>
</feature>